<dbReference type="VEuPathDB" id="FungiDB:RhiirA1_403166"/>
<keyword evidence="2" id="KW-0812">Transmembrane</keyword>
<proteinExistence type="predicted"/>
<gene>
    <name evidence="3" type="ORF">RhiirA4_416936</name>
</gene>
<dbReference type="AlphaFoldDB" id="A0A2I1G583"/>
<evidence type="ECO:0000256" key="1">
    <source>
        <dbReference type="SAM" id="MobiDB-lite"/>
    </source>
</evidence>
<reference evidence="3 4" key="1">
    <citation type="submission" date="2015-10" db="EMBL/GenBank/DDBJ databases">
        <title>Genome analyses suggest a sexual origin of heterokaryosis in a supposedly ancient asexual fungus.</title>
        <authorList>
            <person name="Ropars J."/>
            <person name="Sedzielewska K."/>
            <person name="Noel J."/>
            <person name="Charron P."/>
            <person name="Farinelli L."/>
            <person name="Marton T."/>
            <person name="Kruger M."/>
            <person name="Pelin A."/>
            <person name="Brachmann A."/>
            <person name="Corradi N."/>
        </authorList>
    </citation>
    <scope>NUCLEOTIDE SEQUENCE [LARGE SCALE GENOMIC DNA]</scope>
    <source>
        <strain evidence="3 4">A4</strain>
    </source>
</reference>
<dbReference type="Proteomes" id="UP000234323">
    <property type="component" value="Unassembled WGS sequence"/>
</dbReference>
<evidence type="ECO:0000313" key="3">
    <source>
        <dbReference type="EMBL" id="PKY41783.1"/>
    </source>
</evidence>
<sequence>MMLQDTALTTIDEESRIKAHNRYYWIAGLDSSNSMIFGRVFYTVDVHGTRIVYFSHWVNSPADRSTISPCRGCLLHDATIEDGPLRVRSVGSKLSHRSCLTFLPSYRCLQLFHMSSRIDASCNNINLFLSPFILCFFFKILLGYSHVRIPETFLVNLPSPSLPEDAIVSPQLPALSSDSDLDIRLGTEHHIYLHAKRFKPYSISSVDIPCGWVQKNESLILASGVFSWSKGPTSPQASELGFILKVIRMLLQRSSIVFYTSRPYNAIFSGFQHSSSEKRIRFPYYTLWMAILICAKDSFIDCSFQVIKEDTTDPFLSRCLALMELATNSDPSPSFELLLGSCLSQRLLVVSLCTGISPSTMVRLRFRYPDLYADDSLCPNCGIFMETLEHLFTCSPDTSLSNDTNPIPMSHRNKITELLDCFINRLARKATTSPKASPSVINPDIPPLPRPEVLASPEDCSLSPDNSASAPNKCSRTVSANNMDIETTSPSTPAFGSAPNNSSGLPINKVIIITRPNTADSSLDSSIHAQPRPTLTEPSGNNDKGKFVVFDVPVRQPSPDSNAAPSNPHPPDFMLRHIFVMRLPRSKKNSPLTALCHYVLRSG</sequence>
<name>A0A2I1G583_9GLOM</name>
<evidence type="ECO:0000256" key="2">
    <source>
        <dbReference type="SAM" id="Phobius"/>
    </source>
</evidence>
<organism evidence="3 4">
    <name type="scientific">Rhizophagus irregularis</name>
    <dbReference type="NCBI Taxonomy" id="588596"/>
    <lineage>
        <taxon>Eukaryota</taxon>
        <taxon>Fungi</taxon>
        <taxon>Fungi incertae sedis</taxon>
        <taxon>Mucoromycota</taxon>
        <taxon>Glomeromycotina</taxon>
        <taxon>Glomeromycetes</taxon>
        <taxon>Glomerales</taxon>
        <taxon>Glomeraceae</taxon>
        <taxon>Rhizophagus</taxon>
    </lineage>
</organism>
<dbReference type="VEuPathDB" id="FungiDB:RhiirFUN_017353"/>
<keyword evidence="2" id="KW-0472">Membrane</keyword>
<evidence type="ECO:0000313" key="4">
    <source>
        <dbReference type="Proteomes" id="UP000234323"/>
    </source>
</evidence>
<feature type="region of interest" description="Disordered" evidence="1">
    <location>
        <begin position="433"/>
        <end position="478"/>
    </location>
</feature>
<feature type="transmembrane region" description="Helical" evidence="2">
    <location>
        <begin position="125"/>
        <end position="144"/>
    </location>
</feature>
<accession>A0A2I1G583</accession>
<feature type="region of interest" description="Disordered" evidence="1">
    <location>
        <begin position="520"/>
        <end position="546"/>
    </location>
</feature>
<keyword evidence="4" id="KW-1185">Reference proteome</keyword>
<keyword evidence="2" id="KW-1133">Transmembrane helix</keyword>
<dbReference type="EMBL" id="LLXI01000166">
    <property type="protein sequence ID" value="PKY41783.1"/>
    <property type="molecule type" value="Genomic_DNA"/>
</dbReference>
<feature type="compositionally biased region" description="Polar residues" evidence="1">
    <location>
        <begin position="463"/>
        <end position="478"/>
    </location>
</feature>
<protein>
    <submittedName>
        <fullName evidence="3">Uncharacterized protein</fullName>
    </submittedName>
</protein>
<comment type="caution">
    <text evidence="3">The sequence shown here is derived from an EMBL/GenBank/DDBJ whole genome shotgun (WGS) entry which is preliminary data.</text>
</comment>
<dbReference type="VEuPathDB" id="FungiDB:RhiirFUN_020244"/>